<proteinExistence type="predicted"/>
<protein>
    <submittedName>
        <fullName evidence="2">Uncharacterized protein</fullName>
    </submittedName>
</protein>
<organism evidence="2 3">
    <name type="scientific">Aeromonas veronii</name>
    <dbReference type="NCBI Taxonomy" id="654"/>
    <lineage>
        <taxon>Bacteria</taxon>
        <taxon>Pseudomonadati</taxon>
        <taxon>Pseudomonadota</taxon>
        <taxon>Gammaproteobacteria</taxon>
        <taxon>Aeromonadales</taxon>
        <taxon>Aeromonadaceae</taxon>
        <taxon>Aeromonas</taxon>
    </lineage>
</organism>
<gene>
    <name evidence="2" type="ORF">DAA48_21080</name>
</gene>
<accession>A0A2T4MWS8</accession>
<reference evidence="2 3" key="1">
    <citation type="submission" date="2018-03" db="EMBL/GenBank/DDBJ databases">
        <title>Aeromonas veronii whole genome sequencing and analysis.</title>
        <authorList>
            <person name="Xie H."/>
            <person name="Liu T."/>
            <person name="Wang K."/>
        </authorList>
    </citation>
    <scope>NUCLEOTIDE SEQUENCE [LARGE SCALE GENOMIC DNA]</scope>
    <source>
        <strain evidence="2 3">XH.VA.1</strain>
    </source>
</reference>
<dbReference type="AlphaFoldDB" id="A0A2T4MWS8"/>
<keyword evidence="1" id="KW-0812">Transmembrane</keyword>
<keyword evidence="1" id="KW-0472">Membrane</keyword>
<name>A0A2T4MWS8_AERVE</name>
<dbReference type="RefSeq" id="WP_107684561.1">
    <property type="nucleotide sequence ID" value="NZ_PZKL01000045.1"/>
</dbReference>
<dbReference type="EMBL" id="PZKL01000045">
    <property type="protein sequence ID" value="PTH78936.1"/>
    <property type="molecule type" value="Genomic_DNA"/>
</dbReference>
<sequence length="150" mass="16762">MNQLKVFFGNAWAQDKREITIIFVLCSIALLVGNSRLMAFVFSGVVAYLYFWKILLKEKYVSAVSGHIKLSDLTGGNIPSGSPAHILSEAVFAQMEKNDAKNYLGMRLLNAKDGKNYEIIIQRADGETPLDQLHQAREELKKLKAQMGKA</sequence>
<evidence type="ECO:0000256" key="1">
    <source>
        <dbReference type="SAM" id="Phobius"/>
    </source>
</evidence>
<dbReference type="Proteomes" id="UP000241986">
    <property type="component" value="Unassembled WGS sequence"/>
</dbReference>
<evidence type="ECO:0000313" key="3">
    <source>
        <dbReference type="Proteomes" id="UP000241986"/>
    </source>
</evidence>
<keyword evidence="1" id="KW-1133">Transmembrane helix</keyword>
<evidence type="ECO:0000313" key="2">
    <source>
        <dbReference type="EMBL" id="PTH78936.1"/>
    </source>
</evidence>
<feature type="transmembrane region" description="Helical" evidence="1">
    <location>
        <begin position="20"/>
        <end position="51"/>
    </location>
</feature>
<comment type="caution">
    <text evidence="2">The sequence shown here is derived from an EMBL/GenBank/DDBJ whole genome shotgun (WGS) entry which is preliminary data.</text>
</comment>